<dbReference type="RefSeq" id="XP_002503729.1">
    <property type="nucleotide sequence ID" value="XM_002503683.1"/>
</dbReference>
<organism evidence="1 2">
    <name type="scientific">Micromonas commoda (strain RCC299 / NOUM17 / CCMP2709)</name>
    <name type="common">Picoplanktonic green alga</name>
    <dbReference type="NCBI Taxonomy" id="296587"/>
    <lineage>
        <taxon>Eukaryota</taxon>
        <taxon>Viridiplantae</taxon>
        <taxon>Chlorophyta</taxon>
        <taxon>Mamiellophyceae</taxon>
        <taxon>Mamiellales</taxon>
        <taxon>Mamiellaceae</taxon>
        <taxon>Micromonas</taxon>
    </lineage>
</organism>
<dbReference type="AlphaFoldDB" id="C1EB83"/>
<dbReference type="eggNOG" id="ENOG502S3AJ">
    <property type="taxonomic scope" value="Eukaryota"/>
</dbReference>
<evidence type="ECO:0000313" key="2">
    <source>
        <dbReference type="Proteomes" id="UP000002009"/>
    </source>
</evidence>
<dbReference type="OrthoDB" id="2018659at2759"/>
<sequence length="720" mass="76169">MSAASMVSASISRAPTAARSLRRARASPAAIDRRAPKFAFAPTTRSVRGFARRLVVAAVVVPRKSEDAPKGGERASSSPNLDDVMRNVRASLRLDDRGVASSGMTWGHGVFLGDPVRWALRHDAGSFAEEAAGPDLSYVSTHCAGADEVWETDHTGYTQVVQLDDHEASLLAAWARTGWWAHPDAKHDVELELGGGAAGDAADDEARPAPHECEVTIRLRAGGLIVASMYVDTREWLPTRMRMRVCGDDESWFYEDWKNVGGSNASAGAAKPYPALTTLKGAAGGTQTFRTDGARANSGVGSGYYRRPGTLPGDAFGSFPAKTQLAATDEDGFDNAGSVRFDAKKRPEVNIEEAKSSHVLVRPLIDGVDVGPFILDTGASGLVISGAAAERLNLRKFGEVWVSGVAGKVPCNFRRGDTLELGPITIDAPVFMEMSVGGIVSGSSEPVAGIVGFDVFKSAILEVGPGGSPVRLYDPQKFIPPVTWDWKPLLMVSNVPHVAASFAGAPRGKPQIFMIDSGAGGADCIFHARAVREMNLEKLLPGTKRASSRVRGVGGSGGESSGATRAYRGSLDWLELCSELPCGVSGGGFGCWNGLAEGAGGGDAFEENVGDVWARAGTGAMGGRFDTLDVLLASDAGFDLSEHSCGLICANALNSRRVVYDLPNRRIALLKDGVDEPVPCEGLLCPEQTFEAAWVGPGEWEFQEDDAPDDELTFLSDDEL</sequence>
<evidence type="ECO:0000313" key="1">
    <source>
        <dbReference type="EMBL" id="ACO64987.1"/>
    </source>
</evidence>
<evidence type="ECO:0008006" key="3">
    <source>
        <dbReference type="Google" id="ProtNLM"/>
    </source>
</evidence>
<dbReference type="InParanoid" id="C1EB83"/>
<dbReference type="Pfam" id="PF13650">
    <property type="entry name" value="Asp_protease_2"/>
    <property type="match status" value="1"/>
</dbReference>
<protein>
    <recommendedName>
        <fullName evidence="3">Peptidase A2 domain-containing protein</fullName>
    </recommendedName>
</protein>
<dbReference type="GeneID" id="8245020"/>
<dbReference type="InterPro" id="IPR034122">
    <property type="entry name" value="Retropepsin-like_bacterial"/>
</dbReference>
<dbReference type="Proteomes" id="UP000002009">
    <property type="component" value="Chromosome 7"/>
</dbReference>
<reference evidence="1 2" key="1">
    <citation type="journal article" date="2009" name="Science">
        <title>Green evolution and dynamic adaptations revealed by genomes of the marine picoeukaryotes Micromonas.</title>
        <authorList>
            <person name="Worden A.Z."/>
            <person name="Lee J.H."/>
            <person name="Mock T."/>
            <person name="Rouze P."/>
            <person name="Simmons M.P."/>
            <person name="Aerts A.L."/>
            <person name="Allen A.E."/>
            <person name="Cuvelier M.L."/>
            <person name="Derelle E."/>
            <person name="Everett M.V."/>
            <person name="Foulon E."/>
            <person name="Grimwood J."/>
            <person name="Gundlach H."/>
            <person name="Henrissat B."/>
            <person name="Napoli C."/>
            <person name="McDonald S.M."/>
            <person name="Parker M.S."/>
            <person name="Rombauts S."/>
            <person name="Salamov A."/>
            <person name="Von Dassow P."/>
            <person name="Badger J.H."/>
            <person name="Coutinho P.M."/>
            <person name="Demir E."/>
            <person name="Dubchak I."/>
            <person name="Gentemann C."/>
            <person name="Eikrem W."/>
            <person name="Gready J.E."/>
            <person name="John U."/>
            <person name="Lanier W."/>
            <person name="Lindquist E.A."/>
            <person name="Lucas S."/>
            <person name="Mayer K.F."/>
            <person name="Moreau H."/>
            <person name="Not F."/>
            <person name="Otillar R."/>
            <person name="Panaud O."/>
            <person name="Pangilinan J."/>
            <person name="Paulsen I."/>
            <person name="Piegu B."/>
            <person name="Poliakov A."/>
            <person name="Robbens S."/>
            <person name="Schmutz J."/>
            <person name="Toulza E."/>
            <person name="Wyss T."/>
            <person name="Zelensky A."/>
            <person name="Zhou K."/>
            <person name="Armbrust E.V."/>
            <person name="Bhattacharya D."/>
            <person name="Goodenough U.W."/>
            <person name="Van de Peer Y."/>
            <person name="Grigoriev I.V."/>
        </authorList>
    </citation>
    <scope>NUCLEOTIDE SEQUENCE [LARGE SCALE GENOMIC DNA]</scope>
    <source>
        <strain evidence="2">RCC299 / NOUM17</strain>
    </source>
</reference>
<dbReference type="KEGG" id="mis:MICPUN_60339"/>
<accession>C1EB83</accession>
<dbReference type="CDD" id="cd05483">
    <property type="entry name" value="retropepsin_like_bacteria"/>
    <property type="match status" value="1"/>
</dbReference>
<dbReference type="OMA" id="PLSMEMK"/>
<keyword evidence="2" id="KW-1185">Reference proteome</keyword>
<proteinExistence type="predicted"/>
<gene>
    <name evidence="1" type="ORF">MICPUN_60339</name>
</gene>
<name>C1EB83_MICCC</name>
<dbReference type="STRING" id="296587.C1EB83"/>
<dbReference type="InterPro" id="IPR021109">
    <property type="entry name" value="Peptidase_aspartic_dom_sf"/>
</dbReference>
<dbReference type="EMBL" id="CP001328">
    <property type="protein sequence ID" value="ACO64987.1"/>
    <property type="molecule type" value="Genomic_DNA"/>
</dbReference>
<dbReference type="Gene3D" id="2.40.70.10">
    <property type="entry name" value="Acid Proteases"/>
    <property type="match status" value="1"/>
</dbReference>